<feature type="transmembrane region" description="Helical" evidence="2">
    <location>
        <begin position="100"/>
        <end position="117"/>
    </location>
</feature>
<dbReference type="InterPro" id="IPR013656">
    <property type="entry name" value="PAS_4"/>
</dbReference>
<dbReference type="PANTHER" id="PTHR45138:SF9">
    <property type="entry name" value="DIGUANYLATE CYCLASE DGCM-RELATED"/>
    <property type="match status" value="1"/>
</dbReference>
<dbReference type="InterPro" id="IPR050469">
    <property type="entry name" value="Diguanylate_Cyclase"/>
</dbReference>
<dbReference type="Pfam" id="PF16927">
    <property type="entry name" value="HisKA_7TM"/>
    <property type="match status" value="1"/>
</dbReference>
<name>A0A975SPZ4_9RHOO</name>
<feature type="transmembrane region" description="Helical" evidence="2">
    <location>
        <begin position="70"/>
        <end position="88"/>
    </location>
</feature>
<evidence type="ECO:0000259" key="4">
    <source>
        <dbReference type="PROSITE" id="PS50887"/>
    </source>
</evidence>
<gene>
    <name evidence="5" type="ORF">Azoinq_03995</name>
</gene>
<dbReference type="EC" id="2.7.7.65" evidence="1"/>
<keyword evidence="2" id="KW-0472">Membrane</keyword>
<reference evidence="5" key="1">
    <citation type="submission" date="2020-11" db="EMBL/GenBank/DDBJ databases">
        <title>Azospira inquinata sp. nov.</title>
        <authorList>
            <person name="Moe W.M."/>
            <person name="Mikes M.C."/>
        </authorList>
    </citation>
    <scope>NUCLEOTIDE SEQUENCE</scope>
    <source>
        <strain evidence="5">Azo-3</strain>
    </source>
</reference>
<feature type="domain" description="PAS" evidence="3">
    <location>
        <begin position="240"/>
        <end position="278"/>
    </location>
</feature>
<dbReference type="FunFam" id="3.30.70.270:FF:000001">
    <property type="entry name" value="Diguanylate cyclase domain protein"/>
    <property type="match status" value="1"/>
</dbReference>
<evidence type="ECO:0000256" key="2">
    <source>
        <dbReference type="SAM" id="Phobius"/>
    </source>
</evidence>
<dbReference type="EMBL" id="CP064782">
    <property type="protein sequence ID" value="QWT49784.1"/>
    <property type="molecule type" value="Genomic_DNA"/>
</dbReference>
<proteinExistence type="predicted"/>
<feature type="transmembrane region" description="Helical" evidence="2">
    <location>
        <begin position="6"/>
        <end position="27"/>
    </location>
</feature>
<dbReference type="GO" id="GO:0005886">
    <property type="term" value="C:plasma membrane"/>
    <property type="evidence" value="ECO:0007669"/>
    <property type="project" value="TreeGrafter"/>
</dbReference>
<dbReference type="RefSeq" id="WP_216125655.1">
    <property type="nucleotide sequence ID" value="NZ_CP064782.1"/>
</dbReference>
<dbReference type="AlphaFoldDB" id="A0A975SPZ4"/>
<accession>A0A975SPZ4</accession>
<feature type="transmembrane region" description="Helical" evidence="2">
    <location>
        <begin position="146"/>
        <end position="167"/>
    </location>
</feature>
<dbReference type="SMART" id="SM00267">
    <property type="entry name" value="GGDEF"/>
    <property type="match status" value="1"/>
</dbReference>
<dbReference type="CDD" id="cd00130">
    <property type="entry name" value="PAS"/>
    <property type="match status" value="1"/>
</dbReference>
<dbReference type="NCBIfam" id="TIGR00254">
    <property type="entry name" value="GGDEF"/>
    <property type="match status" value="1"/>
</dbReference>
<dbReference type="PROSITE" id="PS51257">
    <property type="entry name" value="PROKAR_LIPOPROTEIN"/>
    <property type="match status" value="1"/>
</dbReference>
<evidence type="ECO:0000259" key="3">
    <source>
        <dbReference type="PROSITE" id="PS50112"/>
    </source>
</evidence>
<evidence type="ECO:0000313" key="6">
    <source>
        <dbReference type="Proteomes" id="UP000683428"/>
    </source>
</evidence>
<keyword evidence="2" id="KW-1133">Transmembrane helix</keyword>
<evidence type="ECO:0000313" key="5">
    <source>
        <dbReference type="EMBL" id="QWT49784.1"/>
    </source>
</evidence>
<dbReference type="PROSITE" id="PS50112">
    <property type="entry name" value="PAS"/>
    <property type="match status" value="1"/>
</dbReference>
<dbReference type="GO" id="GO:0052621">
    <property type="term" value="F:diguanylate cyclase activity"/>
    <property type="evidence" value="ECO:0007669"/>
    <property type="project" value="UniProtKB-EC"/>
</dbReference>
<dbReference type="PANTHER" id="PTHR45138">
    <property type="entry name" value="REGULATORY COMPONENTS OF SENSORY TRANSDUCTION SYSTEM"/>
    <property type="match status" value="1"/>
</dbReference>
<dbReference type="GO" id="GO:1902201">
    <property type="term" value="P:negative regulation of bacterial-type flagellum-dependent cell motility"/>
    <property type="evidence" value="ECO:0007669"/>
    <property type="project" value="TreeGrafter"/>
</dbReference>
<dbReference type="Pfam" id="PF08448">
    <property type="entry name" value="PAS_4"/>
    <property type="match status" value="1"/>
</dbReference>
<keyword evidence="2" id="KW-0812">Transmembrane</keyword>
<feature type="transmembrane region" description="Helical" evidence="2">
    <location>
        <begin position="179"/>
        <end position="201"/>
    </location>
</feature>
<evidence type="ECO:0000256" key="1">
    <source>
        <dbReference type="ARBA" id="ARBA00012528"/>
    </source>
</evidence>
<dbReference type="GO" id="GO:0043709">
    <property type="term" value="P:cell adhesion involved in single-species biofilm formation"/>
    <property type="evidence" value="ECO:0007669"/>
    <property type="project" value="TreeGrafter"/>
</dbReference>
<dbReference type="Pfam" id="PF00990">
    <property type="entry name" value="GGDEF"/>
    <property type="match status" value="1"/>
</dbReference>
<dbReference type="InterPro" id="IPR000014">
    <property type="entry name" value="PAS"/>
</dbReference>
<sequence length="507" mass="55520">MPDSRLLYMLPNVAAACAMVVVAALAWHRRQQRGAPALVGVALGAGWWALMEGLSFGGFSPAVILLLWKSEYLGICAAPLAITLFAIIYSGRGYWLRPPVVAAMALVPLVTLVGAWTNEYHHLIWERLWVDYSTPFPTLANVHGPLYIFFIAYSYSIMALGIVLMALEMRSLQGSQRHQMSLALMSVLLPMGASALFVVGLSPVRNMDPTPTVFNIGAALLAWACLREHLLDLLPVARHEIFRSLEDPIFVLDQEGRIVSANPAAGHLCAAEPDALVGLPLAARIPASRPVVPMGPASTTEILLPEGGHWEVRGSPLEDGAGRPFGRVLVWREITARKRMEAQLAQLAYTDALTGVPNRRAWEQILSQEIIKARTYDHRLSILMVDADHFKAVNDEYGHGVGDRVLIALVAAMRRGLRMGDLLARLGGEEFALMLPETDAATAHQIGQRLLDEVRRLRLPGLERLRCTVSLGVASLSPEDRDGDALLQRADQALYRAKQAGRDQVLS</sequence>
<dbReference type="InterPro" id="IPR031621">
    <property type="entry name" value="HisKA_7TM"/>
</dbReference>
<keyword evidence="6" id="KW-1185">Reference proteome</keyword>
<feature type="domain" description="GGDEF" evidence="4">
    <location>
        <begin position="378"/>
        <end position="507"/>
    </location>
</feature>
<dbReference type="InterPro" id="IPR000160">
    <property type="entry name" value="GGDEF_dom"/>
</dbReference>
<dbReference type="CDD" id="cd01949">
    <property type="entry name" value="GGDEF"/>
    <property type="match status" value="1"/>
</dbReference>
<feature type="transmembrane region" description="Helical" evidence="2">
    <location>
        <begin position="34"/>
        <end position="50"/>
    </location>
</feature>
<dbReference type="Proteomes" id="UP000683428">
    <property type="component" value="Chromosome"/>
</dbReference>
<dbReference type="KEGG" id="aiq:Azoinq_03995"/>
<protein>
    <recommendedName>
        <fullName evidence="1">diguanylate cyclase</fullName>
        <ecNumber evidence="1">2.7.7.65</ecNumber>
    </recommendedName>
</protein>
<dbReference type="PROSITE" id="PS50887">
    <property type="entry name" value="GGDEF"/>
    <property type="match status" value="1"/>
</dbReference>
<organism evidence="5 6">
    <name type="scientific">Azospira inquinata</name>
    <dbReference type="NCBI Taxonomy" id="2785627"/>
    <lineage>
        <taxon>Bacteria</taxon>
        <taxon>Pseudomonadati</taxon>
        <taxon>Pseudomonadota</taxon>
        <taxon>Betaproteobacteria</taxon>
        <taxon>Rhodocyclales</taxon>
        <taxon>Rhodocyclaceae</taxon>
        <taxon>Azospira</taxon>
    </lineage>
</organism>